<dbReference type="PANTHER" id="PTHR42714:SF2">
    <property type="entry name" value="TRNA MODIFICATION GTPASE GTPBP3, MITOCHONDRIAL"/>
    <property type="match status" value="1"/>
</dbReference>
<keyword evidence="2" id="KW-0472">Membrane</keyword>
<dbReference type="Gene3D" id="3.40.50.300">
    <property type="entry name" value="P-loop containing nucleotide triphosphate hydrolases"/>
    <property type="match status" value="1"/>
</dbReference>
<dbReference type="AlphaFoldDB" id="A0A9X3EAJ1"/>
<dbReference type="InterPro" id="IPR006073">
    <property type="entry name" value="GTP-bd"/>
</dbReference>
<accession>A0A9X3EAJ1</accession>
<evidence type="ECO:0000259" key="3">
    <source>
        <dbReference type="Pfam" id="PF01926"/>
    </source>
</evidence>
<organism evidence="4 5">
    <name type="scientific">Parathalassolituus penaei</name>
    <dbReference type="NCBI Taxonomy" id="2997323"/>
    <lineage>
        <taxon>Bacteria</taxon>
        <taxon>Pseudomonadati</taxon>
        <taxon>Pseudomonadota</taxon>
        <taxon>Gammaproteobacteria</taxon>
        <taxon>Oceanospirillales</taxon>
        <taxon>Oceanospirillaceae</taxon>
        <taxon>Parathalassolituus</taxon>
    </lineage>
</organism>
<dbReference type="GO" id="GO:0030488">
    <property type="term" value="P:tRNA methylation"/>
    <property type="evidence" value="ECO:0007669"/>
    <property type="project" value="TreeGrafter"/>
</dbReference>
<gene>
    <name evidence="4" type="ORF">OUO13_02285</name>
</gene>
<feature type="domain" description="G" evidence="3">
    <location>
        <begin position="279"/>
        <end position="377"/>
    </location>
</feature>
<keyword evidence="2" id="KW-0812">Transmembrane</keyword>
<dbReference type="Pfam" id="PF01926">
    <property type="entry name" value="MMR_HSR1"/>
    <property type="match status" value="1"/>
</dbReference>
<dbReference type="InterPro" id="IPR027417">
    <property type="entry name" value="P-loop_NTPase"/>
</dbReference>
<dbReference type="GO" id="GO:0005829">
    <property type="term" value="C:cytosol"/>
    <property type="evidence" value="ECO:0007669"/>
    <property type="project" value="TreeGrafter"/>
</dbReference>
<proteinExistence type="predicted"/>
<keyword evidence="1" id="KW-0963">Cytoplasm</keyword>
<evidence type="ECO:0000313" key="5">
    <source>
        <dbReference type="Proteomes" id="UP001150830"/>
    </source>
</evidence>
<dbReference type="EMBL" id="JAPNOA010000009">
    <property type="protein sequence ID" value="MCY0964004.1"/>
    <property type="molecule type" value="Genomic_DNA"/>
</dbReference>
<comment type="caution">
    <text evidence="4">The sequence shown here is derived from an EMBL/GenBank/DDBJ whole genome shotgun (WGS) entry which is preliminary data.</text>
</comment>
<dbReference type="PANTHER" id="PTHR42714">
    <property type="entry name" value="TRNA MODIFICATION GTPASE GTPBP3"/>
    <property type="match status" value="1"/>
</dbReference>
<dbReference type="RefSeq" id="WP_283172223.1">
    <property type="nucleotide sequence ID" value="NZ_JAPNOA010000009.1"/>
</dbReference>
<feature type="transmembrane region" description="Helical" evidence="2">
    <location>
        <begin position="40"/>
        <end position="62"/>
    </location>
</feature>
<dbReference type="GO" id="GO:0005525">
    <property type="term" value="F:GTP binding"/>
    <property type="evidence" value="ECO:0007669"/>
    <property type="project" value="InterPro"/>
</dbReference>
<evidence type="ECO:0000313" key="4">
    <source>
        <dbReference type="EMBL" id="MCY0964004.1"/>
    </source>
</evidence>
<dbReference type="SUPFAM" id="SSF52540">
    <property type="entry name" value="P-loop containing nucleoside triphosphate hydrolases"/>
    <property type="match status" value="1"/>
</dbReference>
<keyword evidence="2" id="KW-1133">Transmembrane helix</keyword>
<evidence type="ECO:0000256" key="1">
    <source>
        <dbReference type="ARBA" id="ARBA00022490"/>
    </source>
</evidence>
<feature type="transmembrane region" description="Helical" evidence="2">
    <location>
        <begin position="12"/>
        <end position="34"/>
    </location>
</feature>
<keyword evidence="5" id="KW-1185">Reference proteome</keyword>
<dbReference type="GO" id="GO:0002098">
    <property type="term" value="P:tRNA wobble uridine modification"/>
    <property type="evidence" value="ECO:0007669"/>
    <property type="project" value="TreeGrafter"/>
</dbReference>
<evidence type="ECO:0000256" key="2">
    <source>
        <dbReference type="SAM" id="Phobius"/>
    </source>
</evidence>
<reference evidence="4" key="1">
    <citation type="submission" date="2022-11" db="EMBL/GenBank/DDBJ databases">
        <title>Parathalassolutuus dongxingensis gen. nov., sp. nov., a novel member of family Oceanospirillaceae isolated from a coastal shrimp pond in Guangxi, China.</title>
        <authorList>
            <person name="Chen H."/>
        </authorList>
    </citation>
    <scope>NUCLEOTIDE SEQUENCE</scope>
    <source>
        <strain evidence="4">G-43</strain>
    </source>
</reference>
<dbReference type="Proteomes" id="UP001150830">
    <property type="component" value="Unassembled WGS sequence"/>
</dbReference>
<sequence>MTTPTETGLARRWLLAALLFLLPVLVLAGFGLWLVIRDQYWLPLAIAVAAVTLLLLPLWWWLEHQDKRQRAPNGSRLDGVVPLVEPPADWGQREQQAYEALKAEIDERLATAGEWEDLQEHGWQLVASAARLYGKSEWGFSVPELLRMSEEVSRRYRRLLLANVPGIEHLSCAVIRGGVVNRDRFGQAGKVGGWLWNTWRLARVTTPAGWLSELRGQLLAKVLGDVNERLQLRLKQALLLDVAAVAIDLYSGRFRFADEELPTATLPAVASAIAPEPVRVVVLGQTSAGKSSLVNALLGDVVAETSPLPATRDVLAYEWALDGTGVMQLVDLPGLTQEAQRQQQLLEEVTHAHILVWVLRANQPAREADVAFRKQLDDWYACPQNQARKRPQLIVVLNQVDRLFARGQWQAAVGAEQANHPQIQKIQEAMDYNRELLEPDVILPLVTAAGAEHWNLEALEIQLDQGFREGINTQLNQRRLAAGNASLGEQLGRVVSGTRSLFRLLKKPDV</sequence>
<name>A0A9X3EAJ1_9GAMM</name>
<protein>
    <submittedName>
        <fullName evidence="4">Dynamin family protein</fullName>
    </submittedName>
</protein>